<dbReference type="SUPFAM" id="SSF159501">
    <property type="entry name" value="EreA/ChaN-like"/>
    <property type="match status" value="1"/>
</dbReference>
<reference evidence="2 3" key="1">
    <citation type="submission" date="2019-09" db="EMBL/GenBank/DDBJ databases">
        <authorList>
            <person name="Chandra G."/>
            <person name="Truman W A."/>
        </authorList>
    </citation>
    <scope>NUCLEOTIDE SEQUENCE [LARGE SCALE GENOMIC DNA]</scope>
    <source>
        <strain evidence="2">PS645</strain>
    </source>
</reference>
<proteinExistence type="predicted"/>
<accession>A0A5E6S034</accession>
<name>A0A5E6S034_PSEFL</name>
<protein>
    <recommendedName>
        <fullName evidence="1">Dermonecrotic toxin N-terminal domain-containing protein</fullName>
    </recommendedName>
</protein>
<evidence type="ECO:0000259" key="1">
    <source>
        <dbReference type="Pfam" id="PF20178"/>
    </source>
</evidence>
<dbReference type="Gene3D" id="3.40.50.11550">
    <property type="match status" value="1"/>
</dbReference>
<gene>
    <name evidence="2" type="ORF">PS645_01884</name>
</gene>
<evidence type="ECO:0000313" key="2">
    <source>
        <dbReference type="EMBL" id="VVM73442.1"/>
    </source>
</evidence>
<evidence type="ECO:0000313" key="3">
    <source>
        <dbReference type="Proteomes" id="UP000325607"/>
    </source>
</evidence>
<dbReference type="EMBL" id="CABVGX010000011">
    <property type="protein sequence ID" value="VVM73442.1"/>
    <property type="molecule type" value="Genomic_DNA"/>
</dbReference>
<dbReference type="InterPro" id="IPR046673">
    <property type="entry name" value="ToxA_N"/>
</dbReference>
<feature type="domain" description="Dermonecrotic toxin N-terminal" evidence="1">
    <location>
        <begin position="28"/>
        <end position="286"/>
    </location>
</feature>
<sequence>MNSSEIHPLPNARDKAALKAIAATLIPACPSLQDVAHEVASDLLIRRGLQGIDPDQVYFHRFKTSQSSAKSFTGWEHPFEKPYESMTLTQLVIHRFRVTDKDNADLLDLYSGFYSAGPDAESFDDTNEVRLHGNEVLKAFWDLDFSTLYRERLAHFWRTSSDDFRTLAKCNFLSCAVQALEQKQLSGDDFQRLIDSVIGPISWPVSLKMLKTMHPAGNDVRALDVAGHVATNLIRIVDPGGRQIVYLPGEVQAFHVVDSEADMHWWILQQMNENAPRSTFLDHFPLSDRHEIEENISDIMNRLVSGWGKADHRLINQTNQAIKGDAFSWLRESTRSAMSADASLSLTSNGELRKKLWIGYFSAGLKVFGPMAAVGWPVALPVIGASIASMGLNIDQAVNGKTAADRKQGVIGAVLNGIDVLFNVPFLKGTGATLEIGAQVEAAEAAEMAELTEFFEPAEADLQTGVKPEVNTPVESDRVPVNIAEPATVEPATNAPPEVPSRYQCNEILDDGSVVNESGKFEGIHRLDSDPSYAILLDDNAYYVRYFKDSRGGGYWAIVDPERPNQFAHSLPVRLNAEGRWERMRALRLNGGGQCMGKGCTATVDVEPDVLPSTEPGMAPQPSSARAVRLVSTNYDLPPRLQTSLRSWALDLSDTEAGIDPYNDTYRAQLNNLIRAAERYLAGAPWANLPPRPVMPVISRAMPMDDLIARIFEAAPGLVVGETFDRITSMRFMIENMPSLARHAKTIYVRRLLNDFAQYELNTFYETGDMSQDLKTYLSGLGTDPAERFDMLQLVKTARDNGVRIQALDCAVSYKAPDRGPQQQLRNNFLADQIMITDRSYNSPGKWVVLSGAENINTFRGIPGISEMQGGIGLRIEEVNPGETSGVDIDPGVEVPGQSFPGDIMMGNSGVLYGDLRLRIPASPVIWSEQKIQTLLINPGYFLFEKTAGNYTLLHRSRLGMIVRTAVQQSADGHFSIHNPNWPDLNDVAFVSLEQMAGKMAPFGLELQSRIPD</sequence>
<dbReference type="AlphaFoldDB" id="A0A5E6S034"/>
<dbReference type="Proteomes" id="UP000325607">
    <property type="component" value="Unassembled WGS sequence"/>
</dbReference>
<dbReference type="Pfam" id="PF20178">
    <property type="entry name" value="ToxA_N"/>
    <property type="match status" value="1"/>
</dbReference>
<dbReference type="OrthoDB" id="5653126at2"/>
<organism evidence="2 3">
    <name type="scientific">Pseudomonas fluorescens</name>
    <dbReference type="NCBI Taxonomy" id="294"/>
    <lineage>
        <taxon>Bacteria</taxon>
        <taxon>Pseudomonadati</taxon>
        <taxon>Pseudomonadota</taxon>
        <taxon>Gammaproteobacteria</taxon>
        <taxon>Pseudomonadales</taxon>
        <taxon>Pseudomonadaceae</taxon>
        <taxon>Pseudomonas</taxon>
    </lineage>
</organism>
<dbReference type="CDD" id="cd14729">
    <property type="entry name" value="RtxA-like"/>
    <property type="match status" value="1"/>
</dbReference>